<dbReference type="InterPro" id="IPR053061">
    <property type="entry name" value="AN1-type_zinc_finger"/>
</dbReference>
<evidence type="ECO:0000259" key="7">
    <source>
        <dbReference type="PROSITE" id="PS51039"/>
    </source>
</evidence>
<evidence type="ECO:0000259" key="6">
    <source>
        <dbReference type="PROSITE" id="PS50053"/>
    </source>
</evidence>
<feature type="compositionally biased region" description="Low complexity" evidence="5">
    <location>
        <begin position="194"/>
        <end position="208"/>
    </location>
</feature>
<sequence length="589" mass="64361">MELYIETLTGAAFELRVSPFESIQSVKAKIQRLEGIPISQQHLIWQAMELDDEYCLHDYDIHSGATLKLVLAMRGGPINTRRVPIEDSSLVEYMESTPDELIDKLPGSNRQVTLLVFREGDQLNFFRVVDRGDGTLTPLSESLSAASMYNMYDEEEDAESGDKERLEENARIKEKMSSLRKQMDNLNISKKSKSTAPVSAATSSSNPSRLQAVHSSPTTALNRNLCLPPVITQKSVSLHPSIEELSYATNKSQSAHTSTLTELTIPHPPAESRSSKQELSQRLHHTNLLTTPHVPASGVPVGSNIKALSARPIRRSDSEKTLGLKKTDSIIKAIPSTGLKRAKNGELGSAATASTGSGYPKRKDVLSLDKLQDTFRGVAPTSCEAGTNTTGSATSLYARRASSRQHELRAASRQQPDLTLETIKDTICSQRITLESLSLNPNEAKAMSGYIQQASLEKLGSSNISLSNFSPVRTRKSSSNMYHTIDGIGSPNGANNLLMLPENVEDIAGGSKLPPVKSKKKAGKSTKRCFLCAKKTGLATSYMCRCGNNFCAAHRYAELHDCTFDYKTEGRQLLEQNNPVVSAPKLPKI</sequence>
<proteinExistence type="predicted"/>
<dbReference type="InterPro" id="IPR035896">
    <property type="entry name" value="AN1-like_Znf"/>
</dbReference>
<dbReference type="SUPFAM" id="SSF118310">
    <property type="entry name" value="AN1-like Zinc finger"/>
    <property type="match status" value="1"/>
</dbReference>
<evidence type="ECO:0000256" key="4">
    <source>
        <dbReference type="PROSITE-ProRule" id="PRU00449"/>
    </source>
</evidence>
<dbReference type="GO" id="GO:0008270">
    <property type="term" value="F:zinc ion binding"/>
    <property type="evidence" value="ECO:0007669"/>
    <property type="project" value="UniProtKB-KW"/>
</dbReference>
<dbReference type="SMART" id="SM00213">
    <property type="entry name" value="UBQ"/>
    <property type="match status" value="1"/>
</dbReference>
<dbReference type="AlphaFoldDB" id="A0A7J7J3M5"/>
<reference evidence="8" key="1">
    <citation type="submission" date="2020-06" db="EMBL/GenBank/DDBJ databases">
        <title>Draft genome of Bugula neritina, a colonial animal packing powerful symbionts and potential medicines.</title>
        <authorList>
            <person name="Rayko M."/>
        </authorList>
    </citation>
    <scope>NUCLEOTIDE SEQUENCE [LARGE SCALE GENOMIC DNA]</scope>
    <source>
        <strain evidence="8">Kwan_BN1</strain>
    </source>
</reference>
<evidence type="ECO:0000256" key="2">
    <source>
        <dbReference type="ARBA" id="ARBA00022771"/>
    </source>
</evidence>
<dbReference type="SUPFAM" id="SSF54236">
    <property type="entry name" value="Ubiquitin-like"/>
    <property type="match status" value="1"/>
</dbReference>
<feature type="domain" description="Ubiquitin-like" evidence="6">
    <location>
        <begin position="1"/>
        <end position="76"/>
    </location>
</feature>
<dbReference type="Pfam" id="PF00240">
    <property type="entry name" value="ubiquitin"/>
    <property type="match status" value="1"/>
</dbReference>
<dbReference type="Gene3D" id="4.10.1110.10">
    <property type="entry name" value="AN1-like Zinc finger"/>
    <property type="match status" value="1"/>
</dbReference>
<dbReference type="InterPro" id="IPR000626">
    <property type="entry name" value="Ubiquitin-like_dom"/>
</dbReference>
<comment type="caution">
    <text evidence="8">The sequence shown here is derived from an EMBL/GenBank/DDBJ whole genome shotgun (WGS) entry which is preliminary data.</text>
</comment>
<dbReference type="InterPro" id="IPR029071">
    <property type="entry name" value="Ubiquitin-like_domsf"/>
</dbReference>
<gene>
    <name evidence="8" type="ORF">EB796_020963</name>
</gene>
<keyword evidence="9" id="KW-1185">Reference proteome</keyword>
<dbReference type="InterPro" id="IPR019956">
    <property type="entry name" value="Ubiquitin_dom"/>
</dbReference>
<dbReference type="OrthoDB" id="756206at2759"/>
<feature type="region of interest" description="Disordered" evidence="5">
    <location>
        <begin position="257"/>
        <end position="277"/>
    </location>
</feature>
<dbReference type="PROSITE" id="PS50053">
    <property type="entry name" value="UBIQUITIN_2"/>
    <property type="match status" value="1"/>
</dbReference>
<dbReference type="Proteomes" id="UP000593567">
    <property type="component" value="Unassembled WGS sequence"/>
</dbReference>
<feature type="domain" description="AN1-type" evidence="7">
    <location>
        <begin position="523"/>
        <end position="570"/>
    </location>
</feature>
<accession>A0A7J7J3M5</accession>
<evidence type="ECO:0000313" key="8">
    <source>
        <dbReference type="EMBL" id="KAF6020713.1"/>
    </source>
</evidence>
<evidence type="ECO:0000256" key="5">
    <source>
        <dbReference type="SAM" id="MobiDB-lite"/>
    </source>
</evidence>
<evidence type="ECO:0000256" key="1">
    <source>
        <dbReference type="ARBA" id="ARBA00022723"/>
    </source>
</evidence>
<dbReference type="Pfam" id="PF01428">
    <property type="entry name" value="zf-AN1"/>
    <property type="match status" value="1"/>
</dbReference>
<dbReference type="SMART" id="SM00154">
    <property type="entry name" value="ZnF_AN1"/>
    <property type="match status" value="1"/>
</dbReference>
<keyword evidence="1" id="KW-0479">Metal-binding</keyword>
<dbReference type="Gene3D" id="3.10.20.90">
    <property type="entry name" value="Phosphatidylinositol 3-kinase Catalytic Subunit, Chain A, domain 1"/>
    <property type="match status" value="1"/>
</dbReference>
<dbReference type="InterPro" id="IPR000058">
    <property type="entry name" value="Znf_AN1"/>
</dbReference>
<dbReference type="PRINTS" id="PR00348">
    <property type="entry name" value="UBIQUITIN"/>
</dbReference>
<evidence type="ECO:0000313" key="9">
    <source>
        <dbReference type="Proteomes" id="UP000593567"/>
    </source>
</evidence>
<dbReference type="EMBL" id="VXIV02003148">
    <property type="protein sequence ID" value="KAF6020713.1"/>
    <property type="molecule type" value="Genomic_DNA"/>
</dbReference>
<name>A0A7J7J3M5_BUGNE</name>
<dbReference type="PROSITE" id="PS51039">
    <property type="entry name" value="ZF_AN1"/>
    <property type="match status" value="1"/>
</dbReference>
<dbReference type="PANTHER" id="PTHR46728:SF1">
    <property type="entry name" value="AN1-TYPE ZINC FINGER PROTEIN 4"/>
    <property type="match status" value="1"/>
</dbReference>
<protein>
    <submittedName>
        <fullName evidence="8">ZFAND4</fullName>
    </submittedName>
</protein>
<evidence type="ECO:0000256" key="3">
    <source>
        <dbReference type="ARBA" id="ARBA00022833"/>
    </source>
</evidence>
<dbReference type="PANTHER" id="PTHR46728">
    <property type="entry name" value="AN1-TYPE ZINC FINGER PROTEIN 4"/>
    <property type="match status" value="1"/>
</dbReference>
<organism evidence="8 9">
    <name type="scientific">Bugula neritina</name>
    <name type="common">Brown bryozoan</name>
    <name type="synonym">Sertularia neritina</name>
    <dbReference type="NCBI Taxonomy" id="10212"/>
    <lineage>
        <taxon>Eukaryota</taxon>
        <taxon>Metazoa</taxon>
        <taxon>Spiralia</taxon>
        <taxon>Lophotrochozoa</taxon>
        <taxon>Bryozoa</taxon>
        <taxon>Gymnolaemata</taxon>
        <taxon>Cheilostomatida</taxon>
        <taxon>Flustrina</taxon>
        <taxon>Buguloidea</taxon>
        <taxon>Bugulidae</taxon>
        <taxon>Bugula</taxon>
    </lineage>
</organism>
<feature type="region of interest" description="Disordered" evidence="5">
    <location>
        <begin position="186"/>
        <end position="217"/>
    </location>
</feature>
<dbReference type="CDD" id="cd01802">
    <property type="entry name" value="Ubl_ZFAND4"/>
    <property type="match status" value="1"/>
</dbReference>
<keyword evidence="3" id="KW-0862">Zinc</keyword>
<keyword evidence="2 4" id="KW-0863">Zinc-finger</keyword>